<reference evidence="5 6" key="1">
    <citation type="submission" date="2016-06" db="EMBL/GenBank/DDBJ databases">
        <title>Living apart together: crosstalk between the core and supernumerary genomes in a fungal plant pathogen.</title>
        <authorList>
            <person name="Vanheule A."/>
            <person name="Audenaert K."/>
            <person name="Warris S."/>
            <person name="Van De Geest H."/>
            <person name="Schijlen E."/>
            <person name="Hofte M."/>
            <person name="De Saeger S."/>
            <person name="Haesaert G."/>
            <person name="Waalwijk C."/>
            <person name="Van Der Lee T."/>
        </authorList>
    </citation>
    <scope>NUCLEOTIDE SEQUENCE [LARGE SCALE GENOMIC DNA]</scope>
    <source>
        <strain evidence="5 6">2516</strain>
    </source>
</reference>
<evidence type="ECO:0000256" key="3">
    <source>
        <dbReference type="ARBA" id="ARBA00023157"/>
    </source>
</evidence>
<dbReference type="Proteomes" id="UP000091967">
    <property type="component" value="Unassembled WGS sequence"/>
</dbReference>
<dbReference type="SUPFAM" id="SSF101751">
    <property type="entry name" value="Hydrophobin II, HfbII"/>
    <property type="match status" value="1"/>
</dbReference>
<evidence type="ECO:0000256" key="1">
    <source>
        <dbReference type="ARBA" id="ARBA00004196"/>
    </source>
</evidence>
<dbReference type="PANTHER" id="PTHR42341:SF1">
    <property type="entry name" value="HYDROPHOBIN"/>
    <property type="match status" value="1"/>
</dbReference>
<evidence type="ECO:0000313" key="5">
    <source>
        <dbReference type="EMBL" id="OBS16987.1"/>
    </source>
</evidence>
<evidence type="ECO:0000256" key="4">
    <source>
        <dbReference type="SAM" id="SignalP"/>
    </source>
</evidence>
<dbReference type="InterPro" id="IPR010636">
    <property type="entry name" value="Class_II_hydrophobin"/>
</dbReference>
<sequence>MKFLSVLAIFSGVLAAPSNRGGDDDSFFDPCPTIFGEVKCCGGVAGLDVNCVNPTIAPTSVDDFKASCASVGKNARCSLAPIFGVKDLFCKDVKDYSQTMSQIVH</sequence>
<gene>
    <name evidence="5" type="ORF">FPOA_12450</name>
</gene>
<comment type="caution">
    <text evidence="5">The sequence shown here is derived from an EMBL/GenBank/DDBJ whole genome shotgun (WGS) entry which is preliminary data.</text>
</comment>
<dbReference type="Gene3D" id="3.20.120.10">
    <property type="entry name" value="Hydrophobin"/>
    <property type="match status" value="1"/>
</dbReference>
<dbReference type="CDD" id="cd23508">
    <property type="entry name" value="hydrophobin_II"/>
    <property type="match status" value="1"/>
</dbReference>
<organism evidence="5 6">
    <name type="scientific">Fusarium poae</name>
    <dbReference type="NCBI Taxonomy" id="36050"/>
    <lineage>
        <taxon>Eukaryota</taxon>
        <taxon>Fungi</taxon>
        <taxon>Dikarya</taxon>
        <taxon>Ascomycota</taxon>
        <taxon>Pezizomycotina</taxon>
        <taxon>Sordariomycetes</taxon>
        <taxon>Hypocreomycetidae</taxon>
        <taxon>Hypocreales</taxon>
        <taxon>Nectriaceae</taxon>
        <taxon>Fusarium</taxon>
    </lineage>
</organism>
<dbReference type="EMBL" id="LYXU01000052">
    <property type="protein sequence ID" value="OBS16987.1"/>
    <property type="molecule type" value="Genomic_DNA"/>
</dbReference>
<comment type="similarity">
    <text evidence="2">Belongs to the cerato-ulmin hydrophobin family.</text>
</comment>
<dbReference type="PANTHER" id="PTHR42341">
    <property type="entry name" value="HYDROPHOBIN"/>
    <property type="match status" value="1"/>
</dbReference>
<evidence type="ECO:0008006" key="7">
    <source>
        <dbReference type="Google" id="ProtNLM"/>
    </source>
</evidence>
<dbReference type="InterPro" id="IPR036686">
    <property type="entry name" value="Class_II_Hydrophobin_sf"/>
</dbReference>
<dbReference type="AlphaFoldDB" id="A0A1B8A923"/>
<keyword evidence="4" id="KW-0732">Signal</keyword>
<name>A0A1B8A923_FUSPO</name>
<protein>
    <recommendedName>
        <fullName evidence="7">Hydrophobin</fullName>
    </recommendedName>
</protein>
<evidence type="ECO:0000313" key="6">
    <source>
        <dbReference type="Proteomes" id="UP000091967"/>
    </source>
</evidence>
<keyword evidence="3" id="KW-1015">Disulfide bond</keyword>
<dbReference type="GO" id="GO:0005576">
    <property type="term" value="C:extracellular region"/>
    <property type="evidence" value="ECO:0007669"/>
    <property type="project" value="InterPro"/>
</dbReference>
<comment type="subcellular location">
    <subcellularLocation>
        <location evidence="1">Cell envelope</location>
    </subcellularLocation>
</comment>
<feature type="chain" id="PRO_5012475474" description="Hydrophobin" evidence="4">
    <location>
        <begin position="16"/>
        <end position="105"/>
    </location>
</feature>
<proteinExistence type="inferred from homology"/>
<evidence type="ECO:0000256" key="2">
    <source>
        <dbReference type="ARBA" id="ARBA00009576"/>
    </source>
</evidence>
<dbReference type="Pfam" id="PF06766">
    <property type="entry name" value="Hydrophobin_2"/>
    <property type="match status" value="1"/>
</dbReference>
<feature type="signal peptide" evidence="4">
    <location>
        <begin position="1"/>
        <end position="15"/>
    </location>
</feature>
<accession>A0A1B8A923</accession>
<keyword evidence="6" id="KW-1185">Reference proteome</keyword>